<dbReference type="PANTHER" id="PTHR10695">
    <property type="entry name" value="DEPHOSPHO-COA KINASE-RELATED"/>
    <property type="match status" value="1"/>
</dbReference>
<organism evidence="7 8">
    <name type="scientific">Beggiatoa leptomitoformis</name>
    <dbReference type="NCBI Taxonomy" id="288004"/>
    <lineage>
        <taxon>Bacteria</taxon>
        <taxon>Pseudomonadati</taxon>
        <taxon>Pseudomonadota</taxon>
        <taxon>Gammaproteobacteria</taxon>
        <taxon>Thiotrichales</taxon>
        <taxon>Thiotrichaceae</taxon>
        <taxon>Beggiatoa</taxon>
    </lineage>
</organism>
<evidence type="ECO:0000256" key="3">
    <source>
        <dbReference type="ARBA" id="ARBA00022840"/>
    </source>
</evidence>
<dbReference type="EC" id="2.7.1.24" evidence="5 6"/>
<dbReference type="Gene3D" id="3.40.50.300">
    <property type="entry name" value="P-loop containing nucleotide triphosphate hydrolases"/>
    <property type="match status" value="1"/>
</dbReference>
<comment type="similarity">
    <text evidence="1 5">Belongs to the CoaE family.</text>
</comment>
<protein>
    <recommendedName>
        <fullName evidence="5 6">Dephospho-CoA kinase</fullName>
        <ecNumber evidence="5 6">2.7.1.24</ecNumber>
    </recommendedName>
    <alternativeName>
        <fullName evidence="5">Dephosphocoenzyme A kinase</fullName>
    </alternativeName>
</protein>
<comment type="pathway">
    <text evidence="5">Cofactor biosynthesis; coenzyme A biosynthesis; CoA from (R)-pantothenate: step 5/5.</text>
</comment>
<dbReference type="NCBIfam" id="TIGR00152">
    <property type="entry name" value="dephospho-CoA kinase"/>
    <property type="match status" value="1"/>
</dbReference>
<keyword evidence="5 7" id="KW-0808">Transferase</keyword>
<keyword evidence="2 5" id="KW-0547">Nucleotide-binding</keyword>
<dbReference type="GO" id="GO:0005737">
    <property type="term" value="C:cytoplasm"/>
    <property type="evidence" value="ECO:0007669"/>
    <property type="project" value="UniProtKB-SubCell"/>
</dbReference>
<keyword evidence="5 7" id="KW-0418">Kinase</keyword>
<keyword evidence="3 5" id="KW-0067">ATP-binding</keyword>
<dbReference type="CDD" id="cd02022">
    <property type="entry name" value="DPCK"/>
    <property type="match status" value="1"/>
</dbReference>
<accession>A0A2N9YGS6</accession>
<dbReference type="GO" id="GO:0005524">
    <property type="term" value="F:ATP binding"/>
    <property type="evidence" value="ECO:0007669"/>
    <property type="project" value="UniProtKB-UniRule"/>
</dbReference>
<dbReference type="SUPFAM" id="SSF52540">
    <property type="entry name" value="P-loop containing nucleoside triphosphate hydrolases"/>
    <property type="match status" value="1"/>
</dbReference>
<comment type="catalytic activity">
    <reaction evidence="5">
        <text>3'-dephospho-CoA + ATP = ADP + CoA + H(+)</text>
        <dbReference type="Rhea" id="RHEA:18245"/>
        <dbReference type="ChEBI" id="CHEBI:15378"/>
        <dbReference type="ChEBI" id="CHEBI:30616"/>
        <dbReference type="ChEBI" id="CHEBI:57287"/>
        <dbReference type="ChEBI" id="CHEBI:57328"/>
        <dbReference type="ChEBI" id="CHEBI:456216"/>
        <dbReference type="EC" id="2.7.1.24"/>
    </reaction>
</comment>
<keyword evidence="8" id="KW-1185">Reference proteome</keyword>
<dbReference type="PROSITE" id="PS51219">
    <property type="entry name" value="DPCK"/>
    <property type="match status" value="1"/>
</dbReference>
<comment type="subcellular location">
    <subcellularLocation>
        <location evidence="5">Cytoplasm</location>
    </subcellularLocation>
</comment>
<dbReference type="AlphaFoldDB" id="A0A2N9YGS6"/>
<dbReference type="EMBL" id="CP018889">
    <property type="protein sequence ID" value="AUI69728.2"/>
    <property type="molecule type" value="Genomic_DNA"/>
</dbReference>
<dbReference type="InterPro" id="IPR027417">
    <property type="entry name" value="P-loop_NTPase"/>
</dbReference>
<gene>
    <name evidence="5" type="primary">coaE</name>
    <name evidence="7" type="ORF">BLE401_14210</name>
</gene>
<evidence type="ECO:0000256" key="4">
    <source>
        <dbReference type="ARBA" id="ARBA00022993"/>
    </source>
</evidence>
<evidence type="ECO:0000256" key="6">
    <source>
        <dbReference type="NCBIfam" id="TIGR00152"/>
    </source>
</evidence>
<dbReference type="GO" id="GO:0004140">
    <property type="term" value="F:dephospho-CoA kinase activity"/>
    <property type="evidence" value="ECO:0007669"/>
    <property type="project" value="UniProtKB-UniRule"/>
</dbReference>
<dbReference type="Pfam" id="PF01121">
    <property type="entry name" value="CoaE"/>
    <property type="match status" value="1"/>
</dbReference>
<evidence type="ECO:0000313" key="7">
    <source>
        <dbReference type="EMBL" id="AUI69728.2"/>
    </source>
</evidence>
<dbReference type="HAMAP" id="MF_00376">
    <property type="entry name" value="Dephospho_CoA_kinase"/>
    <property type="match status" value="1"/>
</dbReference>
<evidence type="ECO:0000256" key="1">
    <source>
        <dbReference type="ARBA" id="ARBA00009018"/>
    </source>
</evidence>
<dbReference type="InterPro" id="IPR001977">
    <property type="entry name" value="Depp_CoAkinase"/>
</dbReference>
<evidence type="ECO:0000313" key="8">
    <source>
        <dbReference type="Proteomes" id="UP000234271"/>
    </source>
</evidence>
<sequence length="229" mass="25359">MDSPVMGRYADSLVSNNDGSKYWLSKTLTIGLTGGIASGKTTVSTHFATWGVPIIDADVIAHALTQAGQTAVITIAEVFGQAMLQTDGSLNRQKLRQYVFQDKGKRKQLEAILHPLIRAEMHKQATAVTFPYCVFSIPLLVETRQTNYVDRVLVVDCPTTLQHQRLVSRNGFNANEIAQILAAQASRSARLAQADDVIHNDTSPTHLIEQVLRFHHYYQQLACEISTKP</sequence>
<dbReference type="Proteomes" id="UP000234271">
    <property type="component" value="Chromosome"/>
</dbReference>
<evidence type="ECO:0000256" key="5">
    <source>
        <dbReference type="HAMAP-Rule" id="MF_00376"/>
    </source>
</evidence>
<evidence type="ECO:0000256" key="2">
    <source>
        <dbReference type="ARBA" id="ARBA00022741"/>
    </source>
</evidence>
<comment type="function">
    <text evidence="5">Catalyzes the phosphorylation of the 3'-hydroxyl group of dephosphocoenzyme A to form coenzyme A.</text>
</comment>
<reference evidence="8" key="1">
    <citation type="submission" date="2016-12" db="EMBL/GenBank/DDBJ databases">
        <title>Complete Genome Sequence of Beggiatoa leptomitiformis D-401.</title>
        <authorList>
            <person name="Fomenkov A."/>
            <person name="Vincze T."/>
            <person name="Grabovich M."/>
            <person name="Anton B.P."/>
            <person name="Dubinina G."/>
            <person name="Orlova M."/>
            <person name="Belousova E."/>
            <person name="Roberts R.J."/>
        </authorList>
    </citation>
    <scope>NUCLEOTIDE SEQUENCE [LARGE SCALE GENOMIC DNA]</scope>
    <source>
        <strain evidence="8">D-401</strain>
    </source>
</reference>
<feature type="binding site" evidence="5">
    <location>
        <begin position="37"/>
        <end position="42"/>
    </location>
    <ligand>
        <name>ATP</name>
        <dbReference type="ChEBI" id="CHEBI:30616"/>
    </ligand>
</feature>
<dbReference type="GO" id="GO:0015937">
    <property type="term" value="P:coenzyme A biosynthetic process"/>
    <property type="evidence" value="ECO:0007669"/>
    <property type="project" value="UniProtKB-UniRule"/>
</dbReference>
<keyword evidence="4 5" id="KW-0173">Coenzyme A biosynthesis</keyword>
<dbReference type="PANTHER" id="PTHR10695:SF46">
    <property type="entry name" value="BIFUNCTIONAL COENZYME A SYNTHASE-RELATED"/>
    <property type="match status" value="1"/>
</dbReference>
<dbReference type="STRING" id="288004.AL038_10070"/>
<proteinExistence type="inferred from homology"/>
<keyword evidence="5" id="KW-0963">Cytoplasm</keyword>
<dbReference type="UniPathway" id="UPA00241">
    <property type="reaction ID" value="UER00356"/>
</dbReference>
<name>A0A2N9YGS6_9GAMM</name>